<evidence type="ECO:0000256" key="4">
    <source>
        <dbReference type="ARBA" id="ARBA00023270"/>
    </source>
</evidence>
<evidence type="ECO:0000313" key="8">
    <source>
        <dbReference type="Proteomes" id="UP001501138"/>
    </source>
</evidence>
<dbReference type="EMBL" id="BAAAPM010000003">
    <property type="protein sequence ID" value="GAA1712203.1"/>
    <property type="molecule type" value="Genomic_DNA"/>
</dbReference>
<dbReference type="Pfam" id="PF01791">
    <property type="entry name" value="DeoC"/>
    <property type="match status" value="1"/>
</dbReference>
<organism evidence="7 8">
    <name type="scientific">Isoptericola hypogeus</name>
    <dbReference type="NCBI Taxonomy" id="300179"/>
    <lineage>
        <taxon>Bacteria</taxon>
        <taxon>Bacillati</taxon>
        <taxon>Actinomycetota</taxon>
        <taxon>Actinomycetes</taxon>
        <taxon>Micrococcales</taxon>
        <taxon>Promicromonosporaceae</taxon>
        <taxon>Isoptericola</taxon>
    </lineage>
</organism>
<name>A0ABN2IUS2_9MICO</name>
<accession>A0ABN2IUS2</accession>
<comment type="subcellular location">
    <subcellularLocation>
        <location evidence="6">Cytoplasm</location>
    </subcellularLocation>
</comment>
<evidence type="ECO:0000256" key="2">
    <source>
        <dbReference type="ARBA" id="ARBA00022490"/>
    </source>
</evidence>
<keyword evidence="3 6" id="KW-0456">Lyase</keyword>
<dbReference type="RefSeq" id="WP_344245448.1">
    <property type="nucleotide sequence ID" value="NZ_BAAAPM010000003.1"/>
</dbReference>
<gene>
    <name evidence="7" type="primary">deoC_2</name>
    <name evidence="6" type="synonym">deoC</name>
    <name evidence="7" type="ORF">GCM10009809_05520</name>
</gene>
<dbReference type="CDD" id="cd00959">
    <property type="entry name" value="DeoC"/>
    <property type="match status" value="1"/>
</dbReference>
<keyword evidence="4 6" id="KW-0704">Schiff base</keyword>
<proteinExistence type="inferred from homology"/>
<comment type="function">
    <text evidence="6">Catalyzes a reversible aldol reaction between acetaldehyde and D-glyceraldehyde 3-phosphate to generate 2-deoxy-D-ribose 5-phosphate.</text>
</comment>
<comment type="similarity">
    <text evidence="1 6">Belongs to the DeoC/FbaB aldolase family. DeoC type 1 subfamily.</text>
</comment>
<dbReference type="PIRSF" id="PIRSF001357">
    <property type="entry name" value="DeoC"/>
    <property type="match status" value="1"/>
</dbReference>
<comment type="catalytic activity">
    <reaction evidence="5 6">
        <text>2-deoxy-D-ribose 5-phosphate = D-glyceraldehyde 3-phosphate + acetaldehyde</text>
        <dbReference type="Rhea" id="RHEA:12821"/>
        <dbReference type="ChEBI" id="CHEBI:15343"/>
        <dbReference type="ChEBI" id="CHEBI:59776"/>
        <dbReference type="ChEBI" id="CHEBI:62877"/>
        <dbReference type="EC" id="4.1.2.4"/>
    </reaction>
</comment>
<dbReference type="NCBIfam" id="TIGR00126">
    <property type="entry name" value="deoC"/>
    <property type="match status" value="1"/>
</dbReference>
<keyword evidence="2 6" id="KW-0963">Cytoplasm</keyword>
<keyword evidence="8" id="KW-1185">Reference proteome</keyword>
<protein>
    <recommendedName>
        <fullName evidence="6">Deoxyribose-phosphate aldolase</fullName>
        <shortName evidence="6">DERA</shortName>
        <ecNumber evidence="6">4.1.2.4</ecNumber>
    </recommendedName>
    <alternativeName>
        <fullName evidence="6">2-deoxy-D-ribose 5-phosphate aldolase</fullName>
    </alternativeName>
    <alternativeName>
        <fullName evidence="6">Phosphodeoxyriboaldolase</fullName>
        <shortName evidence="6">Deoxyriboaldolase</shortName>
    </alternativeName>
</protein>
<evidence type="ECO:0000256" key="3">
    <source>
        <dbReference type="ARBA" id="ARBA00023239"/>
    </source>
</evidence>
<dbReference type="InterPro" id="IPR002915">
    <property type="entry name" value="DeoC/FbaB/LacD_aldolase"/>
</dbReference>
<feature type="active site" description="Schiff-base intermediate with acetaldehyde" evidence="6">
    <location>
        <position position="174"/>
    </location>
</feature>
<comment type="caution">
    <text evidence="7">The sequence shown here is derived from an EMBL/GenBank/DDBJ whole genome shotgun (WGS) entry which is preliminary data.</text>
</comment>
<dbReference type="Gene3D" id="3.20.20.70">
    <property type="entry name" value="Aldolase class I"/>
    <property type="match status" value="1"/>
</dbReference>
<comment type="pathway">
    <text evidence="6">Carbohydrate degradation; 2-deoxy-D-ribose 1-phosphate degradation; D-glyceraldehyde 3-phosphate and acetaldehyde from 2-deoxy-alpha-D-ribose 1-phosphate: step 2/2.</text>
</comment>
<dbReference type="SMART" id="SM01133">
    <property type="entry name" value="DeoC"/>
    <property type="match status" value="1"/>
</dbReference>
<evidence type="ECO:0000256" key="5">
    <source>
        <dbReference type="ARBA" id="ARBA00048791"/>
    </source>
</evidence>
<evidence type="ECO:0000313" key="7">
    <source>
        <dbReference type="EMBL" id="GAA1712203.1"/>
    </source>
</evidence>
<reference evidence="7 8" key="1">
    <citation type="journal article" date="2019" name="Int. J. Syst. Evol. Microbiol.">
        <title>The Global Catalogue of Microorganisms (GCM) 10K type strain sequencing project: providing services to taxonomists for standard genome sequencing and annotation.</title>
        <authorList>
            <consortium name="The Broad Institute Genomics Platform"/>
            <consortium name="The Broad Institute Genome Sequencing Center for Infectious Disease"/>
            <person name="Wu L."/>
            <person name="Ma J."/>
        </authorList>
    </citation>
    <scope>NUCLEOTIDE SEQUENCE [LARGE SCALE GENOMIC DNA]</scope>
    <source>
        <strain evidence="7 8">JCM 15589</strain>
    </source>
</reference>
<evidence type="ECO:0000256" key="6">
    <source>
        <dbReference type="HAMAP-Rule" id="MF_00114"/>
    </source>
</evidence>
<dbReference type="InterPro" id="IPR011343">
    <property type="entry name" value="DeoC"/>
</dbReference>
<evidence type="ECO:0000256" key="1">
    <source>
        <dbReference type="ARBA" id="ARBA00010936"/>
    </source>
</evidence>
<feature type="active site" description="Proton donor/acceptor" evidence="6">
    <location>
        <position position="111"/>
    </location>
</feature>
<dbReference type="InterPro" id="IPR013785">
    <property type="entry name" value="Aldolase_TIM"/>
</dbReference>
<feature type="active site" description="Proton donor/acceptor" evidence="6">
    <location>
        <position position="204"/>
    </location>
</feature>
<dbReference type="Proteomes" id="UP001501138">
    <property type="component" value="Unassembled WGS sequence"/>
</dbReference>
<dbReference type="InterPro" id="IPR028581">
    <property type="entry name" value="DeoC_typeI"/>
</dbReference>
<dbReference type="PANTHER" id="PTHR10889">
    <property type="entry name" value="DEOXYRIBOSE-PHOSPHATE ALDOLASE"/>
    <property type="match status" value="1"/>
</dbReference>
<sequence length="253" mass="24924">MTDQPTPRPADQASSSGDVPADAAALARLVDHTLLKPEATAADVTALVEEGARLGVFSVCVSPTFVAHTVDAAAGRLAVATVCGFPSGKHVSEVKAAEAARSVEDGADEVDMVVDVGALKAGDLDAVQQDIEAVRAAVPAGKVLKVIIESAALTDDEIVAVCRAAQAAGADFVKTSTGFHPSGGASVHAVEIMAATVGGALGIKASGGIRTLRDALALVSAGATRLGLSGTAAVLAGFDDDGSASAAPADAAY</sequence>
<dbReference type="PANTHER" id="PTHR10889:SF1">
    <property type="entry name" value="DEOXYRIBOSE-PHOSPHATE ALDOLASE"/>
    <property type="match status" value="1"/>
</dbReference>
<dbReference type="EC" id="4.1.2.4" evidence="6"/>
<dbReference type="SUPFAM" id="SSF51569">
    <property type="entry name" value="Aldolase"/>
    <property type="match status" value="1"/>
</dbReference>
<dbReference type="HAMAP" id="MF_00114">
    <property type="entry name" value="DeoC_type1"/>
    <property type="match status" value="1"/>
</dbReference>